<evidence type="ECO:0000313" key="2">
    <source>
        <dbReference type="EMBL" id="KAF6280905.1"/>
    </source>
</evidence>
<feature type="compositionally biased region" description="Polar residues" evidence="1">
    <location>
        <begin position="65"/>
        <end position="86"/>
    </location>
</feature>
<gene>
    <name evidence="2" type="ORF">mRhiFer1_009287</name>
</gene>
<dbReference type="EMBL" id="JACAGC010000024">
    <property type="protein sequence ID" value="KAF6280905.1"/>
    <property type="molecule type" value="Genomic_DNA"/>
</dbReference>
<feature type="region of interest" description="Disordered" evidence="1">
    <location>
        <begin position="28"/>
        <end position="92"/>
    </location>
</feature>
<dbReference type="AlphaFoldDB" id="A0A7J7RYC2"/>
<name>A0A7J7RYC2_RHIFE</name>
<evidence type="ECO:0000313" key="3">
    <source>
        <dbReference type="Proteomes" id="UP000585614"/>
    </source>
</evidence>
<organism evidence="2 3">
    <name type="scientific">Rhinolophus ferrumequinum</name>
    <name type="common">Greater horseshoe bat</name>
    <dbReference type="NCBI Taxonomy" id="59479"/>
    <lineage>
        <taxon>Eukaryota</taxon>
        <taxon>Metazoa</taxon>
        <taxon>Chordata</taxon>
        <taxon>Craniata</taxon>
        <taxon>Vertebrata</taxon>
        <taxon>Euteleostomi</taxon>
        <taxon>Mammalia</taxon>
        <taxon>Eutheria</taxon>
        <taxon>Laurasiatheria</taxon>
        <taxon>Chiroptera</taxon>
        <taxon>Yinpterochiroptera</taxon>
        <taxon>Rhinolophoidea</taxon>
        <taxon>Rhinolophidae</taxon>
        <taxon>Rhinolophinae</taxon>
        <taxon>Rhinolophus</taxon>
    </lineage>
</organism>
<reference evidence="2 3" key="1">
    <citation type="journal article" date="2020" name="Nature">
        <title>Six reference-quality genomes reveal evolution of bat adaptations.</title>
        <authorList>
            <person name="Jebb D."/>
            <person name="Huang Z."/>
            <person name="Pippel M."/>
            <person name="Hughes G.M."/>
            <person name="Lavrichenko K."/>
            <person name="Devanna P."/>
            <person name="Winkler S."/>
            <person name="Jermiin L.S."/>
            <person name="Skirmuntt E.C."/>
            <person name="Katzourakis A."/>
            <person name="Burkitt-Gray L."/>
            <person name="Ray D.A."/>
            <person name="Sullivan K.A.M."/>
            <person name="Roscito J.G."/>
            <person name="Kirilenko B.M."/>
            <person name="Davalos L.M."/>
            <person name="Corthals A.P."/>
            <person name="Power M.L."/>
            <person name="Jones G."/>
            <person name="Ransome R.D."/>
            <person name="Dechmann D.K.N."/>
            <person name="Locatelli A.G."/>
            <person name="Puechmaille S.J."/>
            <person name="Fedrigo O."/>
            <person name="Jarvis E.D."/>
            <person name="Hiller M."/>
            <person name="Vernes S.C."/>
            <person name="Myers E.W."/>
            <person name="Teeling E.C."/>
        </authorList>
    </citation>
    <scope>NUCLEOTIDE SEQUENCE [LARGE SCALE GENOMIC DNA]</scope>
    <source>
        <strain evidence="2">MRhiFer1</strain>
        <tissue evidence="2">Lung</tissue>
    </source>
</reference>
<protein>
    <submittedName>
        <fullName evidence="2">Uncharacterized protein</fullName>
    </submittedName>
</protein>
<evidence type="ECO:0000256" key="1">
    <source>
        <dbReference type="SAM" id="MobiDB-lite"/>
    </source>
</evidence>
<comment type="caution">
    <text evidence="2">The sequence shown here is derived from an EMBL/GenBank/DDBJ whole genome shotgun (WGS) entry which is preliminary data.</text>
</comment>
<accession>A0A7J7RYC2</accession>
<sequence>MVVAAIQGFARRGLIGCLSASCSQEKVTSRASREELGAPGAAPRAWPRPPTSPGARLLERAVATPKQTRAAFSSPLNPPSKQSSDSFPLPQQRGWVGWAGEKAVFLAPACRSLPEMRCQVVTD</sequence>
<proteinExistence type="predicted"/>
<dbReference type="Proteomes" id="UP000585614">
    <property type="component" value="Unassembled WGS sequence"/>
</dbReference>